<sequence length="98" mass="11335">MNKQIIYSLLFALFALVQIDSLSGQQDEPIPDVIRRAEEAKDSLAIIAKQEELYIKQQEFEIVRLEAQIDALQRNNEALLNYEHFFGYNYFNPGVVGQ</sequence>
<dbReference type="AlphaFoldDB" id="A0A382ZWD6"/>
<evidence type="ECO:0000256" key="1">
    <source>
        <dbReference type="SAM" id="Coils"/>
    </source>
</evidence>
<proteinExistence type="predicted"/>
<dbReference type="EMBL" id="UINC01186677">
    <property type="protein sequence ID" value="SVD99008.1"/>
    <property type="molecule type" value="Genomic_DNA"/>
</dbReference>
<gene>
    <name evidence="2" type="ORF">METZ01_LOCUS451862</name>
</gene>
<feature type="non-terminal residue" evidence="2">
    <location>
        <position position="98"/>
    </location>
</feature>
<evidence type="ECO:0000313" key="2">
    <source>
        <dbReference type="EMBL" id="SVD99008.1"/>
    </source>
</evidence>
<feature type="coiled-coil region" evidence="1">
    <location>
        <begin position="55"/>
        <end position="82"/>
    </location>
</feature>
<keyword evidence="1" id="KW-0175">Coiled coil</keyword>
<organism evidence="2">
    <name type="scientific">marine metagenome</name>
    <dbReference type="NCBI Taxonomy" id="408172"/>
    <lineage>
        <taxon>unclassified sequences</taxon>
        <taxon>metagenomes</taxon>
        <taxon>ecological metagenomes</taxon>
    </lineage>
</organism>
<reference evidence="2" key="1">
    <citation type="submission" date="2018-05" db="EMBL/GenBank/DDBJ databases">
        <authorList>
            <person name="Lanie J.A."/>
            <person name="Ng W.-L."/>
            <person name="Kazmierczak K.M."/>
            <person name="Andrzejewski T.M."/>
            <person name="Davidsen T.M."/>
            <person name="Wayne K.J."/>
            <person name="Tettelin H."/>
            <person name="Glass J.I."/>
            <person name="Rusch D."/>
            <person name="Podicherti R."/>
            <person name="Tsui H.-C.T."/>
            <person name="Winkler M.E."/>
        </authorList>
    </citation>
    <scope>NUCLEOTIDE SEQUENCE</scope>
</reference>
<protein>
    <submittedName>
        <fullName evidence="2">Uncharacterized protein</fullName>
    </submittedName>
</protein>
<accession>A0A382ZWD6</accession>
<name>A0A382ZWD6_9ZZZZ</name>